<reference evidence="1 2" key="1">
    <citation type="submission" date="2019-05" db="EMBL/GenBank/DDBJ databases">
        <title>Another draft genome of Portunus trituberculatus and its Hox gene families provides insights of decapod evolution.</title>
        <authorList>
            <person name="Jeong J.-H."/>
            <person name="Song I."/>
            <person name="Kim S."/>
            <person name="Choi T."/>
            <person name="Kim D."/>
            <person name="Ryu S."/>
            <person name="Kim W."/>
        </authorList>
    </citation>
    <scope>NUCLEOTIDE SEQUENCE [LARGE SCALE GENOMIC DNA]</scope>
    <source>
        <tissue evidence="1">Muscle</tissue>
    </source>
</reference>
<gene>
    <name evidence="1" type="ORF">E2C01_066382</name>
</gene>
<comment type="caution">
    <text evidence="1">The sequence shown here is derived from an EMBL/GenBank/DDBJ whole genome shotgun (WGS) entry which is preliminary data.</text>
</comment>
<proteinExistence type="predicted"/>
<sequence length="102" mass="11467">MIPITSLTHYTNNLIQHPTHRCPGTLWYTPRCPGTLLAVSTLLVPPTNTYSNILQTGTLLAASTSVCPSQKHSQQHPRHWYTPCCLYTVSPSQQHQHFYPPS</sequence>
<name>A0A5B7HQS5_PORTR</name>
<accession>A0A5B7HQS5</accession>
<evidence type="ECO:0000313" key="1">
    <source>
        <dbReference type="EMBL" id="MPC72089.1"/>
    </source>
</evidence>
<dbReference type="Proteomes" id="UP000324222">
    <property type="component" value="Unassembled WGS sequence"/>
</dbReference>
<keyword evidence="2" id="KW-1185">Reference proteome</keyword>
<organism evidence="1 2">
    <name type="scientific">Portunus trituberculatus</name>
    <name type="common">Swimming crab</name>
    <name type="synonym">Neptunus trituberculatus</name>
    <dbReference type="NCBI Taxonomy" id="210409"/>
    <lineage>
        <taxon>Eukaryota</taxon>
        <taxon>Metazoa</taxon>
        <taxon>Ecdysozoa</taxon>
        <taxon>Arthropoda</taxon>
        <taxon>Crustacea</taxon>
        <taxon>Multicrustacea</taxon>
        <taxon>Malacostraca</taxon>
        <taxon>Eumalacostraca</taxon>
        <taxon>Eucarida</taxon>
        <taxon>Decapoda</taxon>
        <taxon>Pleocyemata</taxon>
        <taxon>Brachyura</taxon>
        <taxon>Eubrachyura</taxon>
        <taxon>Portunoidea</taxon>
        <taxon>Portunidae</taxon>
        <taxon>Portuninae</taxon>
        <taxon>Portunus</taxon>
    </lineage>
</organism>
<protein>
    <submittedName>
        <fullName evidence="1">Uncharacterized protein</fullName>
    </submittedName>
</protein>
<evidence type="ECO:0000313" key="2">
    <source>
        <dbReference type="Proteomes" id="UP000324222"/>
    </source>
</evidence>
<dbReference type="AlphaFoldDB" id="A0A5B7HQS5"/>
<dbReference type="EMBL" id="VSRR010034117">
    <property type="protein sequence ID" value="MPC72089.1"/>
    <property type="molecule type" value="Genomic_DNA"/>
</dbReference>